<reference evidence="2" key="1">
    <citation type="journal article" date="2014" name="Front. Microbiol.">
        <title>High frequency of phylogenetically diverse reductive dehalogenase-homologous genes in deep subseafloor sedimentary metagenomes.</title>
        <authorList>
            <person name="Kawai M."/>
            <person name="Futagami T."/>
            <person name="Toyoda A."/>
            <person name="Takaki Y."/>
            <person name="Nishi S."/>
            <person name="Hori S."/>
            <person name="Arai W."/>
            <person name="Tsubouchi T."/>
            <person name="Morono Y."/>
            <person name="Uchiyama I."/>
            <person name="Ito T."/>
            <person name="Fujiyama A."/>
            <person name="Inagaki F."/>
            <person name="Takami H."/>
        </authorList>
    </citation>
    <scope>NUCLEOTIDE SEQUENCE</scope>
    <source>
        <strain evidence="2">Expedition CK06-06</strain>
    </source>
</reference>
<organism evidence="2">
    <name type="scientific">marine sediment metagenome</name>
    <dbReference type="NCBI Taxonomy" id="412755"/>
    <lineage>
        <taxon>unclassified sequences</taxon>
        <taxon>metagenomes</taxon>
        <taxon>ecological metagenomes</taxon>
    </lineage>
</organism>
<gene>
    <name evidence="2" type="ORF">S01H4_18017</name>
</gene>
<name>X0ZBI9_9ZZZZ</name>
<proteinExistence type="predicted"/>
<evidence type="ECO:0000313" key="2">
    <source>
        <dbReference type="EMBL" id="GAG66544.1"/>
    </source>
</evidence>
<dbReference type="AlphaFoldDB" id="X0ZBI9"/>
<comment type="caution">
    <text evidence="2">The sequence shown here is derived from an EMBL/GenBank/DDBJ whole genome shotgun (WGS) entry which is preliminary data.</text>
</comment>
<protein>
    <recommendedName>
        <fullName evidence="1">Lcl C-terminal domain-containing protein</fullName>
    </recommendedName>
</protein>
<dbReference type="InterPro" id="IPR011460">
    <property type="entry name" value="Lcl_C"/>
</dbReference>
<dbReference type="Pfam" id="PF07603">
    <property type="entry name" value="Lcl_C"/>
    <property type="match status" value="1"/>
</dbReference>
<sequence length="176" mass="19670">METGIIIASRGLPKTGQVTEYRAGDDGTYQGGWWRGRKIADNRERFIAKTIEGDKVVIDNATGLMWAADRFAAGCGDGDTDYWSDAILVGNALDFAGNTDWRLPNINELVSIINWNKYDPALDEPPFISTQSLNYWSSTVDKNDTCYALVINFRNGFISNEDKEEKVFLRCVRGGL</sequence>
<accession>X0ZBI9</accession>
<dbReference type="PANTHER" id="PTHR35812">
    <property type="entry name" value="LIPOPROTEIN"/>
    <property type="match status" value="1"/>
</dbReference>
<feature type="domain" description="Lcl C-terminal" evidence="1">
    <location>
        <begin position="56"/>
        <end position="173"/>
    </location>
</feature>
<dbReference type="PANTHER" id="PTHR35812:SF1">
    <property type="entry name" value="LIPOPROTEIN"/>
    <property type="match status" value="1"/>
</dbReference>
<evidence type="ECO:0000259" key="1">
    <source>
        <dbReference type="Pfam" id="PF07603"/>
    </source>
</evidence>
<dbReference type="EMBL" id="BART01007966">
    <property type="protein sequence ID" value="GAG66544.1"/>
    <property type="molecule type" value="Genomic_DNA"/>
</dbReference>